<evidence type="ECO:0000313" key="2">
    <source>
        <dbReference type="EMBL" id="MBX03732.1"/>
    </source>
</evidence>
<accession>A0A2P2KDD6</accession>
<organism evidence="2">
    <name type="scientific">Rhizophora mucronata</name>
    <name type="common">Asiatic mangrove</name>
    <dbReference type="NCBI Taxonomy" id="61149"/>
    <lineage>
        <taxon>Eukaryota</taxon>
        <taxon>Viridiplantae</taxon>
        <taxon>Streptophyta</taxon>
        <taxon>Embryophyta</taxon>
        <taxon>Tracheophyta</taxon>
        <taxon>Spermatophyta</taxon>
        <taxon>Magnoliopsida</taxon>
        <taxon>eudicotyledons</taxon>
        <taxon>Gunneridae</taxon>
        <taxon>Pentapetalae</taxon>
        <taxon>rosids</taxon>
        <taxon>fabids</taxon>
        <taxon>Malpighiales</taxon>
        <taxon>Rhizophoraceae</taxon>
        <taxon>Rhizophora</taxon>
    </lineage>
</organism>
<protein>
    <submittedName>
        <fullName evidence="2">Uncharacterized protein</fullName>
    </submittedName>
</protein>
<name>A0A2P2KDD6_RHIMU</name>
<dbReference type="EMBL" id="GGEC01023248">
    <property type="protein sequence ID" value="MBX03732.1"/>
    <property type="molecule type" value="Transcribed_RNA"/>
</dbReference>
<sequence>MNGSLLVQPRHSNNLVLRSRRA</sequence>
<evidence type="ECO:0000256" key="1">
    <source>
        <dbReference type="SAM" id="MobiDB-lite"/>
    </source>
</evidence>
<feature type="region of interest" description="Disordered" evidence="1">
    <location>
        <begin position="1"/>
        <end position="22"/>
    </location>
</feature>
<dbReference type="AlphaFoldDB" id="A0A2P2KDD6"/>
<feature type="compositionally biased region" description="Polar residues" evidence="1">
    <location>
        <begin position="1"/>
        <end position="16"/>
    </location>
</feature>
<proteinExistence type="predicted"/>
<reference evidence="2" key="1">
    <citation type="submission" date="2018-02" db="EMBL/GenBank/DDBJ databases">
        <title>Rhizophora mucronata_Transcriptome.</title>
        <authorList>
            <person name="Meera S.P."/>
            <person name="Sreeshan A."/>
            <person name="Augustine A."/>
        </authorList>
    </citation>
    <scope>NUCLEOTIDE SEQUENCE</scope>
    <source>
        <tissue evidence="2">Leaf</tissue>
    </source>
</reference>